<accession>A0ABR2JCT9</accession>
<dbReference type="InterPro" id="IPR007081">
    <property type="entry name" value="RNA_pol_Rpb1_5"/>
</dbReference>
<evidence type="ECO:0000256" key="9">
    <source>
        <dbReference type="ARBA" id="ARBA00023163"/>
    </source>
</evidence>
<keyword evidence="8" id="KW-0460">Magnesium</keyword>
<dbReference type="Gene3D" id="6.10.250.2940">
    <property type="match status" value="1"/>
</dbReference>
<dbReference type="InterPro" id="IPR015699">
    <property type="entry name" value="DNA-dir_RNA_pol1_lsu_N"/>
</dbReference>
<evidence type="ECO:0000256" key="3">
    <source>
        <dbReference type="ARBA" id="ARBA00022478"/>
    </source>
</evidence>
<dbReference type="Gene3D" id="1.10.132.30">
    <property type="match status" value="1"/>
</dbReference>
<evidence type="ECO:0000256" key="8">
    <source>
        <dbReference type="ARBA" id="ARBA00022842"/>
    </source>
</evidence>
<dbReference type="EMBL" id="JAPFFF010000012">
    <property type="protein sequence ID" value="KAK8875728.1"/>
    <property type="molecule type" value="Genomic_DNA"/>
</dbReference>
<dbReference type="Proteomes" id="UP001470230">
    <property type="component" value="Unassembled WGS sequence"/>
</dbReference>
<evidence type="ECO:0000313" key="16">
    <source>
        <dbReference type="Proteomes" id="UP001470230"/>
    </source>
</evidence>
<dbReference type="Gene3D" id="1.10.357.120">
    <property type="match status" value="1"/>
</dbReference>
<dbReference type="InterPro" id="IPR044893">
    <property type="entry name" value="RNA_pol_Rpb1_clamp_domain"/>
</dbReference>
<dbReference type="GO" id="GO:0000428">
    <property type="term" value="C:DNA-directed RNA polymerase complex"/>
    <property type="evidence" value="ECO:0007669"/>
    <property type="project" value="UniProtKB-KW"/>
</dbReference>
<gene>
    <name evidence="15" type="ORF">M9Y10_005903</name>
</gene>
<dbReference type="PANTHER" id="PTHR19376:SF11">
    <property type="entry name" value="DNA-DIRECTED RNA POLYMERASE I SUBUNIT RPA1"/>
    <property type="match status" value="1"/>
</dbReference>
<dbReference type="PANTHER" id="PTHR19376">
    <property type="entry name" value="DNA-DIRECTED RNA POLYMERASE"/>
    <property type="match status" value="1"/>
</dbReference>
<evidence type="ECO:0000256" key="11">
    <source>
        <dbReference type="RuleBase" id="RU004279"/>
    </source>
</evidence>
<sequence length="1489" mass="168480">MDPQIRSGIKSIHFSSYTAEDIEKISIMPITSSGVFDHSGNPIKDGIYDLKLGSTENNQTCPTCGKNAWNCPGHFGHIKLAKPVYHPFYIKTLASLVSGLCPFCHCTRLPKHISHRVTDALRLLDRGQIIEGDIFSTDATGGDDVSKERKKKEKELIKSLPLIPPNSYTMQQRAAIYKEFLAKVRLYHQRCSNCQESCPEIKFSSYNFEFQRKNSSTEITYVPPEEIRSMLDEFYSNNKAFFDEFFSDIGPSLFFVENVCVPPPKFRPASVLGDKINAHPSSSALSEIEKCNENLRRVLEENEEKEDKEGIRNEHHKLQTQVNGFYDNTYIKTKKTPHGIRQILEKKEGLFRKNLMGKRVNFSARSVIAPDPYISTDEVGVPEVFAKTLSYPEKVNEFNKDKLSQLIMNGPDVYPGANFFTNGDGRTYRLNGMTEQERSKYAKMLYVNDGKMPIIVGRHAMDGDYVLINRQPTLHRVSILAMKCKILPNQKTIRMHYSNCASFNADFDGDEINLHLPQTELGRSEAKNLALSSIHYVTPTAGTPIRGLIQDHVDSGAWLTLKNKFFTKAQYEQLVYAAFSNEPDTKIVMLHPAMVYPYQLWTGKQVISTLLVNLTKDKEPLEMTSNSKFTKKILENCPEEAIVYVSDSELIHGIIDKAQYGASTYGLVHSLFELYGSDLANRFLTMLTRLFTFYMQTHGHTCGIDDMVITEDAEIERLEKTQEMIEKAEEAAEKFVDEFGVESTKDLPLKQRLMDIINKPGIKDRFDMSQKNTINPLASEIIKYVFPSKLSKVFPNNGLLMMAQSGAKGSVVNVSQISALLGQQDLEGRRVPLMASCKALPSFEPMDLTPVANGFINSRFLTGLKPQEYYYHCMAGREGLTDTAVKTANTGYLQRCIIKHIEGIYAAYDGTVRNSDDSIIEFLYGEDGIDAMNSKYLSTFNFMEDNYKAYLSKLKVADLMQIDQLCDKAMKILDDHYKERKQGIKNDKEDPIQSIYPPHLHVGSVSEKFEEALNERCDQLESMDNPKIQSENLRAVALFNYFKSVIHPGEAVGVIAAEAIGEPATQMTLNTFHLAGYGGTNVTLGIPRLKEILIVATRTPSTPTMTIPLGKLVKEEEEAIQFVEQFKRVSLRDIVSSYTYSEDFHTSSETRRSRQISVALHFIREKLIQWQINNELQILNIKNKFGQVLKKKIKSVLKKTAIIEIDNKEVSSGDDEINKNEVKNAQRSEEMGADQTKKKSRKTEQNSYEKDEDEDKINKKKKNKEEDKEENGENNEEEEVKEDEENIQSEFDSSSLTMTVSFTVSNVSIKILLESIVDGILNEIMIHEVPGITRATYQKDKKTSEFIVTTEGANFDEILKRLDIDFSHCYTNNIADILRRFGIEAARAAIIKEVAAVFYSYSISIDMRHLQLIADYITQTGDWLGMTRHSMKSCSSPLQQMSFETTCQFLTHATLHGETDMMCSPSANLTAGNVVKGGTGLCEILVPFE</sequence>
<evidence type="ECO:0000256" key="1">
    <source>
        <dbReference type="ARBA" id="ARBA00004123"/>
    </source>
</evidence>
<keyword evidence="4 11" id="KW-0808">Transferase</keyword>
<comment type="caution">
    <text evidence="15">The sequence shown here is derived from an EMBL/GenBank/DDBJ whole genome shotgun (WGS) entry which is preliminary data.</text>
</comment>
<evidence type="ECO:0000256" key="7">
    <source>
        <dbReference type="ARBA" id="ARBA00022833"/>
    </source>
</evidence>
<comment type="subcellular location">
    <subcellularLocation>
        <location evidence="1">Nucleus</location>
    </subcellularLocation>
</comment>
<keyword evidence="5 11" id="KW-0548">Nucleotidyltransferase</keyword>
<dbReference type="Pfam" id="PF04983">
    <property type="entry name" value="RNA_pol_Rpb1_3"/>
    <property type="match status" value="1"/>
</dbReference>
<dbReference type="Gene3D" id="1.10.274.100">
    <property type="entry name" value="RNA polymerase Rpb1, domain 3"/>
    <property type="match status" value="1"/>
</dbReference>
<dbReference type="Gene3D" id="3.30.70.2850">
    <property type="match status" value="1"/>
</dbReference>
<keyword evidence="12" id="KW-0175">Coiled coil</keyword>
<feature type="compositionally biased region" description="Acidic residues" evidence="13">
    <location>
        <begin position="1267"/>
        <end position="1287"/>
    </location>
</feature>
<dbReference type="Gene3D" id="3.30.1490.180">
    <property type="entry name" value="RNA polymerase ii"/>
    <property type="match status" value="1"/>
</dbReference>
<dbReference type="Pfam" id="PF04997">
    <property type="entry name" value="RNA_pol_Rpb1_1"/>
    <property type="match status" value="1"/>
</dbReference>
<dbReference type="InterPro" id="IPR038120">
    <property type="entry name" value="Rpb1_funnel_sf"/>
</dbReference>
<evidence type="ECO:0000256" key="13">
    <source>
        <dbReference type="SAM" id="MobiDB-lite"/>
    </source>
</evidence>
<feature type="compositionally biased region" description="Basic and acidic residues" evidence="13">
    <location>
        <begin position="1212"/>
        <end position="1230"/>
    </location>
</feature>
<dbReference type="Gene3D" id="4.10.860.120">
    <property type="entry name" value="RNA polymerase II, clamp domain"/>
    <property type="match status" value="1"/>
</dbReference>
<dbReference type="InterPro" id="IPR007066">
    <property type="entry name" value="RNA_pol_Rpb1_3"/>
</dbReference>
<protein>
    <recommendedName>
        <fullName evidence="11">DNA-directed RNA polymerase subunit</fullName>
        <ecNumber evidence="11">2.7.7.6</ecNumber>
    </recommendedName>
</protein>
<dbReference type="Gene3D" id="1.10.150.390">
    <property type="match status" value="1"/>
</dbReference>
<dbReference type="Pfam" id="PF05000">
    <property type="entry name" value="RNA_pol_Rpb1_4"/>
    <property type="match status" value="1"/>
</dbReference>
<dbReference type="Pfam" id="PF00623">
    <property type="entry name" value="RNA_pol_Rpb1_2"/>
    <property type="match status" value="1"/>
</dbReference>
<evidence type="ECO:0000313" key="15">
    <source>
        <dbReference type="EMBL" id="KAK8875728.1"/>
    </source>
</evidence>
<proteinExistence type="inferred from homology"/>
<name>A0ABR2JCT9_9EUKA</name>
<keyword evidence="9 11" id="KW-0804">Transcription</keyword>
<dbReference type="InterPro" id="IPR006592">
    <property type="entry name" value="RNA_pol_N"/>
</dbReference>
<organism evidence="15 16">
    <name type="scientific">Tritrichomonas musculus</name>
    <dbReference type="NCBI Taxonomy" id="1915356"/>
    <lineage>
        <taxon>Eukaryota</taxon>
        <taxon>Metamonada</taxon>
        <taxon>Parabasalia</taxon>
        <taxon>Tritrichomonadida</taxon>
        <taxon>Tritrichomonadidae</taxon>
        <taxon>Tritrichomonas</taxon>
    </lineage>
</organism>
<dbReference type="InterPro" id="IPR045867">
    <property type="entry name" value="DNA-dir_RpoC_beta_prime"/>
</dbReference>
<reference evidence="15 16" key="1">
    <citation type="submission" date="2024-04" db="EMBL/GenBank/DDBJ databases">
        <title>Tritrichomonas musculus Genome.</title>
        <authorList>
            <person name="Alves-Ferreira E."/>
            <person name="Grigg M."/>
            <person name="Lorenzi H."/>
            <person name="Galac M."/>
        </authorList>
    </citation>
    <scope>NUCLEOTIDE SEQUENCE [LARGE SCALE GENOMIC DNA]</scope>
    <source>
        <strain evidence="15 16">EAF2021</strain>
    </source>
</reference>
<evidence type="ECO:0000256" key="4">
    <source>
        <dbReference type="ARBA" id="ARBA00022679"/>
    </source>
</evidence>
<keyword evidence="7" id="KW-0862">Zinc</keyword>
<evidence type="ECO:0000256" key="12">
    <source>
        <dbReference type="SAM" id="Coils"/>
    </source>
</evidence>
<evidence type="ECO:0000256" key="2">
    <source>
        <dbReference type="ARBA" id="ARBA00006460"/>
    </source>
</evidence>
<dbReference type="InterPro" id="IPR042102">
    <property type="entry name" value="RNA_pol_Rpb1_3_sf"/>
</dbReference>
<keyword evidence="10" id="KW-0539">Nucleus</keyword>
<dbReference type="InterPro" id="IPR047107">
    <property type="entry name" value="DNA-dir_RNA_pol1_lsu_C"/>
</dbReference>
<dbReference type="CDD" id="cd02735">
    <property type="entry name" value="RNAP_I_Rpa1_C"/>
    <property type="match status" value="1"/>
</dbReference>
<evidence type="ECO:0000259" key="14">
    <source>
        <dbReference type="SMART" id="SM00663"/>
    </source>
</evidence>
<keyword evidence="16" id="KW-1185">Reference proteome</keyword>
<evidence type="ECO:0000256" key="10">
    <source>
        <dbReference type="ARBA" id="ARBA00023242"/>
    </source>
</evidence>
<dbReference type="CDD" id="cd01435">
    <property type="entry name" value="RNAP_I_RPA1_N"/>
    <property type="match status" value="1"/>
</dbReference>
<dbReference type="EC" id="2.7.7.6" evidence="11"/>
<comment type="function">
    <text evidence="11">DNA-dependent RNA polymerase catalyzes the transcription of DNA into RNA using the four ribonucleoside triphosphates as substrates.</text>
</comment>
<comment type="similarity">
    <text evidence="2 11">Belongs to the RNA polymerase beta' chain family.</text>
</comment>
<evidence type="ECO:0000256" key="5">
    <source>
        <dbReference type="ARBA" id="ARBA00022695"/>
    </source>
</evidence>
<dbReference type="Gene3D" id="2.40.40.20">
    <property type="match status" value="1"/>
</dbReference>
<keyword evidence="6" id="KW-0479">Metal-binding</keyword>
<dbReference type="SUPFAM" id="SSF64484">
    <property type="entry name" value="beta and beta-prime subunits of DNA dependent RNA-polymerase"/>
    <property type="match status" value="1"/>
</dbReference>
<comment type="catalytic activity">
    <reaction evidence="11">
        <text>RNA(n) + a ribonucleoside 5'-triphosphate = RNA(n+1) + diphosphate</text>
        <dbReference type="Rhea" id="RHEA:21248"/>
        <dbReference type="Rhea" id="RHEA-COMP:14527"/>
        <dbReference type="Rhea" id="RHEA-COMP:17342"/>
        <dbReference type="ChEBI" id="CHEBI:33019"/>
        <dbReference type="ChEBI" id="CHEBI:61557"/>
        <dbReference type="ChEBI" id="CHEBI:140395"/>
        <dbReference type="EC" id="2.7.7.6"/>
    </reaction>
</comment>
<dbReference type="InterPro" id="IPR000722">
    <property type="entry name" value="RNA_pol_asu"/>
</dbReference>
<evidence type="ECO:0000256" key="6">
    <source>
        <dbReference type="ARBA" id="ARBA00022723"/>
    </source>
</evidence>
<feature type="region of interest" description="Disordered" evidence="13">
    <location>
        <begin position="1212"/>
        <end position="1292"/>
    </location>
</feature>
<dbReference type="SMART" id="SM00663">
    <property type="entry name" value="RPOLA_N"/>
    <property type="match status" value="1"/>
</dbReference>
<dbReference type="Pfam" id="PF04998">
    <property type="entry name" value="RNA_pol_Rpb1_5"/>
    <property type="match status" value="1"/>
</dbReference>
<keyword evidence="3 11" id="KW-0240">DNA-directed RNA polymerase</keyword>
<feature type="coiled-coil region" evidence="12">
    <location>
        <begin position="711"/>
        <end position="738"/>
    </location>
</feature>
<dbReference type="InterPro" id="IPR007080">
    <property type="entry name" value="RNA_pol_Rpb1_1"/>
</dbReference>
<dbReference type="InterPro" id="IPR007083">
    <property type="entry name" value="RNA_pol_Rpb1_4"/>
</dbReference>
<feature type="domain" description="RNA polymerase N-terminal" evidence="14">
    <location>
        <begin position="252"/>
        <end position="560"/>
    </location>
</feature>